<evidence type="ECO:0008006" key="5">
    <source>
        <dbReference type="Google" id="ProtNLM"/>
    </source>
</evidence>
<gene>
    <name evidence="3" type="ORF">COW81_03200</name>
</gene>
<dbReference type="PANTHER" id="PTHR12526:SF630">
    <property type="entry name" value="GLYCOSYLTRANSFERASE"/>
    <property type="match status" value="1"/>
</dbReference>
<dbReference type="Pfam" id="PF13439">
    <property type="entry name" value="Glyco_transf_4"/>
    <property type="match status" value="1"/>
</dbReference>
<evidence type="ECO:0000259" key="1">
    <source>
        <dbReference type="Pfam" id="PF00534"/>
    </source>
</evidence>
<dbReference type="GO" id="GO:0016757">
    <property type="term" value="F:glycosyltransferase activity"/>
    <property type="evidence" value="ECO:0007669"/>
    <property type="project" value="InterPro"/>
</dbReference>
<evidence type="ECO:0000313" key="4">
    <source>
        <dbReference type="Proteomes" id="UP000231143"/>
    </source>
</evidence>
<dbReference type="EMBL" id="PCTT01000043">
    <property type="protein sequence ID" value="PIP86890.1"/>
    <property type="molecule type" value="Genomic_DNA"/>
</dbReference>
<dbReference type="InterPro" id="IPR001296">
    <property type="entry name" value="Glyco_trans_1"/>
</dbReference>
<dbReference type="Gene3D" id="3.40.50.2000">
    <property type="entry name" value="Glycogen Phosphorylase B"/>
    <property type="match status" value="2"/>
</dbReference>
<dbReference type="InterPro" id="IPR028098">
    <property type="entry name" value="Glyco_trans_4-like_N"/>
</dbReference>
<dbReference type="Pfam" id="PF00534">
    <property type="entry name" value="Glycos_transf_1"/>
    <property type="match status" value="1"/>
</dbReference>
<dbReference type="AlphaFoldDB" id="A0A2H0DZ86"/>
<dbReference type="SUPFAM" id="SSF53756">
    <property type="entry name" value="UDP-Glycosyltransferase/glycogen phosphorylase"/>
    <property type="match status" value="1"/>
</dbReference>
<sequence>MEKNQTRKKILFLITKSNFGGAQRYVFDLATSLPKDAYESTVVLGGEGPLKEKLDVKGIRTMTIDNLQRDISIKKEFSVFLTLIKLFKQERPDIIHLNSSKIGGVGALAGRIAKVPKIVFTGHGWAFNENRSRLSKILIFLLHSLTIILSHHTISVSEETKKQITSKFGFLNKKMIVIYNGIEKEDFIEKSVARSELMKLANNLNINTTSYWIGTVGELHHIKGHHYLIEAIAELKEEKKIEDIQLLILGSGEEKRSLEKDIKNFRLTKNVFLLGQVKDAQKYMKAFDLFVFPSLSEAFPYTILEAGSAGLPIIASRVGGIKEIIKDKESGLLINPKDIFALKNSIISLKKDIILSQRYGIEIQKTIQSNMSKNLMIEKTIGVYNL</sequence>
<organism evidence="3 4">
    <name type="scientific">Candidatus Campbellbacteria bacterium CG22_combo_CG10-13_8_21_14_all_36_13</name>
    <dbReference type="NCBI Taxonomy" id="1974529"/>
    <lineage>
        <taxon>Bacteria</taxon>
        <taxon>Candidatus Campbelliibacteriota</taxon>
    </lineage>
</organism>
<protein>
    <recommendedName>
        <fullName evidence="5">Glycosyl transferase family 1</fullName>
    </recommendedName>
</protein>
<accession>A0A2H0DZ86</accession>
<evidence type="ECO:0000259" key="2">
    <source>
        <dbReference type="Pfam" id="PF13439"/>
    </source>
</evidence>
<reference evidence="3 4" key="1">
    <citation type="submission" date="2017-09" db="EMBL/GenBank/DDBJ databases">
        <title>Depth-based differentiation of microbial function through sediment-hosted aquifers and enrichment of novel symbionts in the deep terrestrial subsurface.</title>
        <authorList>
            <person name="Probst A.J."/>
            <person name="Ladd B."/>
            <person name="Jarett J.K."/>
            <person name="Geller-Mcgrath D.E."/>
            <person name="Sieber C.M."/>
            <person name="Emerson J.B."/>
            <person name="Anantharaman K."/>
            <person name="Thomas B.C."/>
            <person name="Malmstrom R."/>
            <person name="Stieglmeier M."/>
            <person name="Klingl A."/>
            <person name="Woyke T."/>
            <person name="Ryan C.M."/>
            <person name="Banfield J.F."/>
        </authorList>
    </citation>
    <scope>NUCLEOTIDE SEQUENCE [LARGE SCALE GENOMIC DNA]</scope>
    <source>
        <strain evidence="3">CG22_combo_CG10-13_8_21_14_all_36_13</strain>
    </source>
</reference>
<evidence type="ECO:0000313" key="3">
    <source>
        <dbReference type="EMBL" id="PIP86890.1"/>
    </source>
</evidence>
<feature type="domain" description="Glycosyl transferase family 1" evidence="1">
    <location>
        <begin position="202"/>
        <end position="362"/>
    </location>
</feature>
<dbReference type="PANTHER" id="PTHR12526">
    <property type="entry name" value="GLYCOSYLTRANSFERASE"/>
    <property type="match status" value="1"/>
</dbReference>
<dbReference type="Proteomes" id="UP000231143">
    <property type="component" value="Unassembled WGS sequence"/>
</dbReference>
<comment type="caution">
    <text evidence="3">The sequence shown here is derived from an EMBL/GenBank/DDBJ whole genome shotgun (WGS) entry which is preliminary data.</text>
</comment>
<proteinExistence type="predicted"/>
<feature type="domain" description="Glycosyltransferase subfamily 4-like N-terminal" evidence="2">
    <location>
        <begin position="19"/>
        <end position="184"/>
    </location>
</feature>
<name>A0A2H0DZ86_9BACT</name>